<name>A0A316AHX1_9BACT</name>
<dbReference type="SUPFAM" id="SSF49265">
    <property type="entry name" value="Fibronectin type III"/>
    <property type="match status" value="1"/>
</dbReference>
<proteinExistence type="predicted"/>
<gene>
    <name evidence="2" type="ORF">CLV98_11124</name>
</gene>
<dbReference type="NCBIfam" id="TIGR04131">
    <property type="entry name" value="Bac_Flav_CTERM"/>
    <property type="match status" value="1"/>
</dbReference>
<dbReference type="Gene3D" id="2.60.40.10">
    <property type="entry name" value="Immunoglobulins"/>
    <property type="match status" value="1"/>
</dbReference>
<feature type="chain" id="PRO_5016421492" evidence="1">
    <location>
        <begin position="22"/>
        <end position="646"/>
    </location>
</feature>
<evidence type="ECO:0000256" key="1">
    <source>
        <dbReference type="SAM" id="SignalP"/>
    </source>
</evidence>
<sequence>MKNFYTVLLGLILLQIVPAAAQYCPQTGGGGGFSFNPSHGCAPLEVQVANEVAGGDLIKYAYDFDRTSIDPPAEAVLTEDTRHIYPEAGTFTIVQVGSAHGTGFHYCNDITVYETAAPEAQLVLCPDGKALLTLLENKATKVFDGIIVNWGDGSPHDTWKKGDDYALEHQYTVPFSKITVYGSYQDGRCSGLTQPLVLTAANSATSLADIKISSLEMLSNGRAKVTFQGMQGIKTAVWLDEGTGTFVDTGKATQGAGVQIAYIENLDPTKRYRFALVSRDICDNPVQSEIVSNMVLEEGSVTLDEIVSVTWKSLPHSSKLSQYQLKRDGKVIFSSPNAVSYIDNAVQCGKTYRYELLAVLENGAVSHSNELDLVPTSSAPEKIINGYVSVLDPGQVETRVSLTGVGLTSTYDLIVERSEAGGAGFVPVSPDNNQALKFLDSQVHPAQRSYCYRFIYENACQLRSPPSDAVCTVLLNASAAGLEWTTSSPFLEGIDTYFLEVIDESGSVIDAIPKGKLHNHLVSLNDQSMTSYQYRAKVLGAGGEWSYSNVLMFSRDPILLVPDAFSPNGDGINEYFEVKAYFTTRFVLSVFDRWGGVVFRSEDPAKGWDGYRDGSLAAEGYYTYKIEVTDIGGQVQVRKGGFLLLR</sequence>
<dbReference type="InterPro" id="IPR036116">
    <property type="entry name" value="FN3_sf"/>
</dbReference>
<dbReference type="AlphaFoldDB" id="A0A316AHX1"/>
<comment type="caution">
    <text evidence="2">The sequence shown here is derived from an EMBL/GenBank/DDBJ whole genome shotgun (WGS) entry which is preliminary data.</text>
</comment>
<dbReference type="InterPro" id="IPR013783">
    <property type="entry name" value="Ig-like_fold"/>
</dbReference>
<keyword evidence="3" id="KW-1185">Reference proteome</keyword>
<reference evidence="2 3" key="1">
    <citation type="submission" date="2018-03" db="EMBL/GenBank/DDBJ databases">
        <title>Genomic Encyclopedia of Archaeal and Bacterial Type Strains, Phase II (KMG-II): from individual species to whole genera.</title>
        <authorList>
            <person name="Goeker M."/>
        </authorList>
    </citation>
    <scope>NUCLEOTIDE SEQUENCE [LARGE SCALE GENOMIC DNA]</scope>
    <source>
        <strain evidence="2 3">DSM 100346</strain>
    </source>
</reference>
<keyword evidence="1" id="KW-0732">Signal</keyword>
<dbReference type="Pfam" id="PF13585">
    <property type="entry name" value="CHU_C"/>
    <property type="match status" value="1"/>
</dbReference>
<dbReference type="Proteomes" id="UP000245880">
    <property type="component" value="Unassembled WGS sequence"/>
</dbReference>
<dbReference type="OrthoDB" id="631648at2"/>
<organism evidence="2 3">
    <name type="scientific">Dyadobacter jejuensis</name>
    <dbReference type="NCBI Taxonomy" id="1082580"/>
    <lineage>
        <taxon>Bacteria</taxon>
        <taxon>Pseudomonadati</taxon>
        <taxon>Bacteroidota</taxon>
        <taxon>Cytophagia</taxon>
        <taxon>Cytophagales</taxon>
        <taxon>Spirosomataceae</taxon>
        <taxon>Dyadobacter</taxon>
    </lineage>
</organism>
<dbReference type="RefSeq" id="WP_109676406.1">
    <property type="nucleotide sequence ID" value="NZ_QGDT01000011.1"/>
</dbReference>
<dbReference type="InterPro" id="IPR035986">
    <property type="entry name" value="PKD_dom_sf"/>
</dbReference>
<dbReference type="EMBL" id="QGDT01000011">
    <property type="protein sequence ID" value="PWJ56530.1"/>
    <property type="molecule type" value="Genomic_DNA"/>
</dbReference>
<evidence type="ECO:0000313" key="3">
    <source>
        <dbReference type="Proteomes" id="UP000245880"/>
    </source>
</evidence>
<accession>A0A316AHX1</accession>
<feature type="signal peptide" evidence="1">
    <location>
        <begin position="1"/>
        <end position="21"/>
    </location>
</feature>
<dbReference type="InterPro" id="IPR026341">
    <property type="entry name" value="T9SS_type_B"/>
</dbReference>
<protein>
    <submittedName>
        <fullName evidence="2">Gliding motility-associated-like protein</fullName>
    </submittedName>
</protein>
<dbReference type="SUPFAM" id="SSF49299">
    <property type="entry name" value="PKD domain"/>
    <property type="match status" value="1"/>
</dbReference>
<evidence type="ECO:0000313" key="2">
    <source>
        <dbReference type="EMBL" id="PWJ56530.1"/>
    </source>
</evidence>